<dbReference type="GeneID" id="18930781"/>
<dbReference type="Proteomes" id="UP000001072">
    <property type="component" value="Unassembled WGS sequence"/>
</dbReference>
<keyword evidence="3" id="KW-1185">Reference proteome</keyword>
<dbReference type="HOGENOM" id="CLU_2197534_0_0_1"/>
<evidence type="ECO:0000313" key="3">
    <source>
        <dbReference type="Proteomes" id="UP000001072"/>
    </source>
</evidence>
<dbReference type="InParanoid" id="F4S257"/>
<protein>
    <submittedName>
        <fullName evidence="2">Uncharacterized protein</fullName>
    </submittedName>
</protein>
<organism evidence="3">
    <name type="scientific">Melampsora larici-populina (strain 98AG31 / pathotype 3-4-7)</name>
    <name type="common">Poplar leaf rust fungus</name>
    <dbReference type="NCBI Taxonomy" id="747676"/>
    <lineage>
        <taxon>Eukaryota</taxon>
        <taxon>Fungi</taxon>
        <taxon>Dikarya</taxon>
        <taxon>Basidiomycota</taxon>
        <taxon>Pucciniomycotina</taxon>
        <taxon>Pucciniomycetes</taxon>
        <taxon>Pucciniales</taxon>
        <taxon>Melampsoraceae</taxon>
        <taxon>Melampsora</taxon>
    </lineage>
</organism>
<evidence type="ECO:0000313" key="2">
    <source>
        <dbReference type="EMBL" id="EGG01316.1"/>
    </source>
</evidence>
<dbReference type="AlphaFoldDB" id="F4S257"/>
<evidence type="ECO:0000256" key="1">
    <source>
        <dbReference type="SAM" id="MobiDB-lite"/>
    </source>
</evidence>
<dbReference type="KEGG" id="mlr:MELLADRAFT_67196"/>
<feature type="region of interest" description="Disordered" evidence="1">
    <location>
        <begin position="66"/>
        <end position="89"/>
    </location>
</feature>
<accession>F4S257</accession>
<feature type="compositionally biased region" description="Acidic residues" evidence="1">
    <location>
        <begin position="66"/>
        <end position="82"/>
    </location>
</feature>
<reference evidence="3" key="1">
    <citation type="journal article" date="2011" name="Proc. Natl. Acad. Sci. U.S.A.">
        <title>Obligate biotrophy features unraveled by the genomic analysis of rust fungi.</title>
        <authorList>
            <person name="Duplessis S."/>
            <person name="Cuomo C.A."/>
            <person name="Lin Y.-C."/>
            <person name="Aerts A."/>
            <person name="Tisserant E."/>
            <person name="Veneault-Fourrey C."/>
            <person name="Joly D.L."/>
            <person name="Hacquard S."/>
            <person name="Amselem J."/>
            <person name="Cantarel B.L."/>
            <person name="Chiu R."/>
            <person name="Coutinho P.M."/>
            <person name="Feau N."/>
            <person name="Field M."/>
            <person name="Frey P."/>
            <person name="Gelhaye E."/>
            <person name="Goldberg J."/>
            <person name="Grabherr M.G."/>
            <person name="Kodira C.D."/>
            <person name="Kohler A."/>
            <person name="Kuees U."/>
            <person name="Lindquist E.A."/>
            <person name="Lucas S.M."/>
            <person name="Mago R."/>
            <person name="Mauceli E."/>
            <person name="Morin E."/>
            <person name="Murat C."/>
            <person name="Pangilinan J.L."/>
            <person name="Park R."/>
            <person name="Pearson M."/>
            <person name="Quesneville H."/>
            <person name="Rouhier N."/>
            <person name="Sakthikumar S."/>
            <person name="Salamov A.A."/>
            <person name="Schmutz J."/>
            <person name="Selles B."/>
            <person name="Shapiro H."/>
            <person name="Tanguay P."/>
            <person name="Tuskan G.A."/>
            <person name="Henrissat B."/>
            <person name="Van de Peer Y."/>
            <person name="Rouze P."/>
            <person name="Ellis J.G."/>
            <person name="Dodds P.N."/>
            <person name="Schein J.E."/>
            <person name="Zhong S."/>
            <person name="Hamelin R.C."/>
            <person name="Grigoriev I.V."/>
            <person name="Szabo L.J."/>
            <person name="Martin F."/>
        </authorList>
    </citation>
    <scope>NUCLEOTIDE SEQUENCE [LARGE SCALE GENOMIC DNA]</scope>
    <source>
        <strain evidence="3">98AG31 / pathotype 3-4-7</strain>
    </source>
</reference>
<dbReference type="EMBL" id="GL883139">
    <property type="protein sequence ID" value="EGG01316.1"/>
    <property type="molecule type" value="Genomic_DNA"/>
</dbReference>
<dbReference type="VEuPathDB" id="FungiDB:MELLADRAFT_67196"/>
<sequence length="108" mass="12187">MTGALLESGPSSDPDPNPPSPLTMLRSLHASDHHRDGLANHASDFNDAEDRVRFDMLRQALENLDNLELEDDEDKECEEEAPQDPALARARAQEAIDWHPFKNKERQS</sequence>
<proteinExistence type="predicted"/>
<dbReference type="RefSeq" id="XP_007415417.1">
    <property type="nucleotide sequence ID" value="XM_007415355.1"/>
</dbReference>
<feature type="region of interest" description="Disordered" evidence="1">
    <location>
        <begin position="1"/>
        <end position="25"/>
    </location>
</feature>
<name>F4S257_MELLP</name>
<gene>
    <name evidence="2" type="ORF">MELLADRAFT_67196</name>
</gene>